<dbReference type="EMBL" id="JBBMEW010000019">
    <property type="protein sequence ID" value="MEQ2528572.1"/>
    <property type="molecule type" value="Genomic_DNA"/>
</dbReference>
<accession>A0ACC6SEU8</accession>
<dbReference type="Proteomes" id="UP001439875">
    <property type="component" value="Unassembled WGS sequence"/>
</dbReference>
<reference evidence="1" key="1">
    <citation type="submission" date="2024-03" db="EMBL/GenBank/DDBJ databases">
        <title>Human intestinal bacterial collection.</title>
        <authorList>
            <person name="Pauvert C."/>
            <person name="Hitch T.C.A."/>
            <person name="Clavel T."/>
        </authorList>
    </citation>
    <scope>NUCLEOTIDE SEQUENCE</scope>
    <source>
        <strain evidence="1">CLA-AA-H227</strain>
    </source>
</reference>
<keyword evidence="2" id="KW-1185">Reference proteome</keyword>
<proteinExistence type="predicted"/>
<protein>
    <submittedName>
        <fullName evidence="1">LTA synthase family protein</fullName>
    </submittedName>
</protein>
<sequence length="620" mass="71256">MTFLQLFILLIIALGSFKKFQLRGAYLEPADLNLITEGMDITTIINQYFTLKSILILILMTTIIIFIIIFLIRKSASIHIKYRLGVTLLSIIGVVLFIFYPSIYSLKATTEGNVDSYSKLGLIGGFFTLQERGKLVHPTEYSKNNIKKITKSPSDSTDAISNFKPNIIVVLAEAFWDPLLLENLTFKEDPIPYYRSLTKTGTTGKLLTHFYGGGTFNTELDILTGLSSTLLPDGSDTYFQYIDHPVDSLAHNLKNQGYHTTAIHTFRNWFYDRNITYRWLGFEKFVSMEFFENPDHIGLFIDDRELMRQTLKEIEKTDGPDFINTVTVSSHGPYNDIRYVDPLNHCTTTQQLNQDSQYILDLYCQLLSETDAAIKILIEGIKQIEEPTMVVIYGDHLPMLGEEYAVYREANYFENTNTDYQNYLKMYSTPLLIWDNFSAQADEAEELRMTPNFLGAYILSLAKKAKSPIFQLADEIYNHETVVIPKKTYDEDAGVNRTKLKNYELLQYDVLFGERFSYEDIKVVPEQNYFLGSNKMHIKSVTIKEEENEEIKIEVKGEHFISNAKIYINGVEQDSTFKNNSLIFASIGKSEKELKIILKLKDDKNSVIAKSNEYKIKVEN</sequence>
<organism evidence="1 2">
    <name type="scientific">Robertmurraya yapensis</name>
    <name type="common">ex Hitch et al 2024</name>
    <dbReference type="NCBI Taxonomy" id="3133160"/>
    <lineage>
        <taxon>Bacteria</taxon>
        <taxon>Bacillati</taxon>
        <taxon>Bacillota</taxon>
        <taxon>Bacilli</taxon>
        <taxon>Bacillales</taxon>
        <taxon>Bacillaceae</taxon>
        <taxon>Robertmurraya</taxon>
    </lineage>
</organism>
<comment type="caution">
    <text evidence="1">The sequence shown here is derived from an EMBL/GenBank/DDBJ whole genome shotgun (WGS) entry which is preliminary data.</text>
</comment>
<evidence type="ECO:0000313" key="2">
    <source>
        <dbReference type="Proteomes" id="UP001439875"/>
    </source>
</evidence>
<gene>
    <name evidence="1" type="ORF">WMO40_17955</name>
</gene>
<evidence type="ECO:0000313" key="1">
    <source>
        <dbReference type="EMBL" id="MEQ2528572.1"/>
    </source>
</evidence>
<name>A0ACC6SEU8_9BACI</name>